<evidence type="ECO:0000259" key="1">
    <source>
        <dbReference type="Pfam" id="PF17921"/>
    </source>
</evidence>
<protein>
    <recommendedName>
        <fullName evidence="1">Integrase zinc-binding domain-containing protein</fullName>
    </recommendedName>
</protein>
<dbReference type="Pfam" id="PF17921">
    <property type="entry name" value="Integrase_H2C2"/>
    <property type="match status" value="1"/>
</dbReference>
<sequence>GVLNFIGTICVPRVGNLIQNLLAESHRSRYSIHLGVPRMYRDLKRLNWWSSMKKHMAKFVSKSQNCQQVKYEHQTPAYLLQRS</sequence>
<reference evidence="2" key="1">
    <citation type="submission" date="2023-08" db="EMBL/GenBank/DDBJ databases">
        <title>A de novo genome assembly of Solanum verrucosum Schlechtendal, a Mexican diploid species geographically isolated from the other diploid A-genome species in potato relatives.</title>
        <authorList>
            <person name="Hosaka K."/>
        </authorList>
    </citation>
    <scope>NUCLEOTIDE SEQUENCE</scope>
    <source>
        <tissue evidence="2">Young leaves</tissue>
    </source>
</reference>
<accession>A0AAF0TUD5</accession>
<name>A0AAF0TUD5_SOLVR</name>
<dbReference type="AlphaFoldDB" id="A0AAF0TUD5"/>
<feature type="non-terminal residue" evidence="2">
    <location>
        <position position="1"/>
    </location>
</feature>
<organism evidence="2 3">
    <name type="scientific">Solanum verrucosum</name>
    <dbReference type="NCBI Taxonomy" id="315347"/>
    <lineage>
        <taxon>Eukaryota</taxon>
        <taxon>Viridiplantae</taxon>
        <taxon>Streptophyta</taxon>
        <taxon>Embryophyta</taxon>
        <taxon>Tracheophyta</taxon>
        <taxon>Spermatophyta</taxon>
        <taxon>Magnoliopsida</taxon>
        <taxon>eudicotyledons</taxon>
        <taxon>Gunneridae</taxon>
        <taxon>Pentapetalae</taxon>
        <taxon>asterids</taxon>
        <taxon>lamiids</taxon>
        <taxon>Solanales</taxon>
        <taxon>Solanaceae</taxon>
        <taxon>Solanoideae</taxon>
        <taxon>Solaneae</taxon>
        <taxon>Solanum</taxon>
    </lineage>
</organism>
<evidence type="ECO:0000313" key="2">
    <source>
        <dbReference type="EMBL" id="WMV33487.1"/>
    </source>
</evidence>
<dbReference type="EMBL" id="CP133617">
    <property type="protein sequence ID" value="WMV33487.1"/>
    <property type="molecule type" value="Genomic_DNA"/>
</dbReference>
<feature type="domain" description="Integrase zinc-binding" evidence="1">
    <location>
        <begin position="16"/>
        <end position="71"/>
    </location>
</feature>
<evidence type="ECO:0000313" key="3">
    <source>
        <dbReference type="Proteomes" id="UP001234989"/>
    </source>
</evidence>
<keyword evidence="3" id="KW-1185">Reference proteome</keyword>
<proteinExistence type="predicted"/>
<dbReference type="Gene3D" id="1.10.340.70">
    <property type="match status" value="1"/>
</dbReference>
<dbReference type="InterPro" id="IPR041588">
    <property type="entry name" value="Integrase_H2C2"/>
</dbReference>
<gene>
    <name evidence="2" type="ORF">MTR67_026872</name>
</gene>
<dbReference type="Proteomes" id="UP001234989">
    <property type="component" value="Chromosome 6"/>
</dbReference>